<accession>A0A9W6MA74</accession>
<dbReference type="Proteomes" id="UP001143474">
    <property type="component" value="Unassembled WGS sequence"/>
</dbReference>
<evidence type="ECO:0000313" key="2">
    <source>
        <dbReference type="EMBL" id="GLK06746.1"/>
    </source>
</evidence>
<dbReference type="Pfam" id="PF02467">
    <property type="entry name" value="Whib"/>
    <property type="match status" value="1"/>
</dbReference>
<dbReference type="PROSITE" id="PS51674">
    <property type="entry name" value="4FE4S_WBL"/>
    <property type="match status" value="1"/>
</dbReference>
<organism evidence="2 3">
    <name type="scientific">Streptosporangium carneum</name>
    <dbReference type="NCBI Taxonomy" id="47481"/>
    <lineage>
        <taxon>Bacteria</taxon>
        <taxon>Bacillati</taxon>
        <taxon>Actinomycetota</taxon>
        <taxon>Actinomycetes</taxon>
        <taxon>Streptosporangiales</taxon>
        <taxon>Streptosporangiaceae</taxon>
        <taxon>Streptosporangium</taxon>
    </lineage>
</organism>
<name>A0A9W6MA74_9ACTN</name>
<evidence type="ECO:0000259" key="1">
    <source>
        <dbReference type="PROSITE" id="PS51674"/>
    </source>
</evidence>
<feature type="domain" description="4Fe-4S Wbl-type" evidence="1">
    <location>
        <begin position="29"/>
        <end position="109"/>
    </location>
</feature>
<reference evidence="2" key="1">
    <citation type="journal article" date="2014" name="Int. J. Syst. Evol. Microbiol.">
        <title>Complete genome sequence of Corynebacterium casei LMG S-19264T (=DSM 44701T), isolated from a smear-ripened cheese.</title>
        <authorList>
            <consortium name="US DOE Joint Genome Institute (JGI-PGF)"/>
            <person name="Walter F."/>
            <person name="Albersmeier A."/>
            <person name="Kalinowski J."/>
            <person name="Ruckert C."/>
        </authorList>
    </citation>
    <scope>NUCLEOTIDE SEQUENCE</scope>
    <source>
        <strain evidence="2">VKM Ac-2007</strain>
    </source>
</reference>
<dbReference type="InterPro" id="IPR034768">
    <property type="entry name" value="4FE4S_WBL"/>
</dbReference>
<proteinExistence type="predicted"/>
<comment type="caution">
    <text evidence="2">The sequence shown here is derived from an EMBL/GenBank/DDBJ whole genome shotgun (WGS) entry which is preliminary data.</text>
</comment>
<dbReference type="EMBL" id="BSEV01000001">
    <property type="protein sequence ID" value="GLK06746.1"/>
    <property type="molecule type" value="Genomic_DNA"/>
</dbReference>
<evidence type="ECO:0000313" key="3">
    <source>
        <dbReference type="Proteomes" id="UP001143474"/>
    </source>
</evidence>
<protein>
    <recommendedName>
        <fullName evidence="1">4Fe-4S Wbl-type domain-containing protein</fullName>
    </recommendedName>
</protein>
<keyword evidence="3" id="KW-1185">Reference proteome</keyword>
<reference evidence="2" key="2">
    <citation type="submission" date="2023-01" db="EMBL/GenBank/DDBJ databases">
        <authorList>
            <person name="Sun Q."/>
            <person name="Evtushenko L."/>
        </authorList>
    </citation>
    <scope>NUCLEOTIDE SEQUENCE</scope>
    <source>
        <strain evidence="2">VKM Ac-2007</strain>
    </source>
</reference>
<sequence>MLSIIPPLITAVTAASTPTLSRRVLGVGACVGSADPDAWFPSEPSPNGGEPTEAVMARRAEYEATARRLCRDCPVRAECLELALREEYDLPRTWFHGIRGGTAPWKRQSMVYNRRRTARRMAARQLTEDSGAVA</sequence>
<dbReference type="AlphaFoldDB" id="A0A9W6MA74"/>
<dbReference type="RefSeq" id="WP_271215345.1">
    <property type="nucleotide sequence ID" value="NZ_BAAAVD010000021.1"/>
</dbReference>
<gene>
    <name evidence="2" type="ORF">GCM10017600_01510</name>
</gene>